<gene>
    <name evidence="3" type="ORF">DF220_12150</name>
</gene>
<sequence>MLAIGDTAVVTITFSEAVTGTGPSTVTATGGVLSALTTSDNITYTAVFTPSTATQSAGNVVTLNFAGIQNGAGEATSGAIVSDPYTVDTVRPTLASSIQISDTELLLGESATVTFVFTESVTGFDVGDVTVPNASLLGLNSHDGRVWTATLTPDADVTDASNILTLDYSSITDAAGNAGMGSFSSGNYGVFTARPRLAGPITISDTALRAGETATVTFTFAEPVTGFDTADAIAPNGVLSMPTSPDGGTTWTATFTPNPGTQVAANTFTLIYAGVMTVTGNAGAGTATSGNYAVDTLPPTGTISLSDSALVSGETATVVFTFSEAVTGFDTSDIAAGSATLSSLASADGGATWTATLTPDANTTSPSNVIALNLAGITDLAGNAGTGTATSTAYAVDTVATPAATPPAPPAEPAVAPLAGVADSPLPLTGGNPTGMLLAGALLTAAGLALTVVRRRVEA</sequence>
<feature type="domain" description="Bacterial Ig-like" evidence="2">
    <location>
        <begin position="295"/>
        <end position="396"/>
    </location>
</feature>
<dbReference type="Pfam" id="PF19078">
    <property type="entry name" value="Big_12"/>
    <property type="match status" value="4"/>
</dbReference>
<evidence type="ECO:0000313" key="3">
    <source>
        <dbReference type="EMBL" id="PWB96124.1"/>
    </source>
</evidence>
<dbReference type="AlphaFoldDB" id="A0A2U1SWW8"/>
<protein>
    <recommendedName>
        <fullName evidence="2">Bacterial Ig-like domain-containing protein</fullName>
    </recommendedName>
</protein>
<comment type="caution">
    <text evidence="3">The sequence shown here is derived from an EMBL/GenBank/DDBJ whole genome shotgun (WGS) entry which is preliminary data.</text>
</comment>
<keyword evidence="1" id="KW-0472">Membrane</keyword>
<keyword evidence="1" id="KW-0812">Transmembrane</keyword>
<evidence type="ECO:0000256" key="1">
    <source>
        <dbReference type="SAM" id="Phobius"/>
    </source>
</evidence>
<feature type="domain" description="Bacterial Ig-like" evidence="2">
    <location>
        <begin position="88"/>
        <end position="189"/>
    </location>
</feature>
<keyword evidence="1" id="KW-1133">Transmembrane helix</keyword>
<feature type="transmembrane region" description="Helical" evidence="1">
    <location>
        <begin position="435"/>
        <end position="453"/>
    </location>
</feature>
<keyword evidence="4" id="KW-1185">Reference proteome</keyword>
<organism evidence="3 4">
    <name type="scientific">Homoserinimonas hongtaonis</name>
    <dbReference type="NCBI Taxonomy" id="2079791"/>
    <lineage>
        <taxon>Bacteria</taxon>
        <taxon>Bacillati</taxon>
        <taxon>Actinomycetota</taxon>
        <taxon>Actinomycetes</taxon>
        <taxon>Micrococcales</taxon>
        <taxon>Microbacteriaceae</taxon>
        <taxon>Homoserinimonas</taxon>
    </lineage>
</organism>
<feature type="domain" description="Bacterial Ig-like" evidence="2">
    <location>
        <begin position="2"/>
        <end position="86"/>
    </location>
</feature>
<reference evidence="4" key="1">
    <citation type="submission" date="2018-04" db="EMBL/GenBank/DDBJ databases">
        <authorList>
            <person name="Liu S."/>
            <person name="Wang Z."/>
            <person name="Li J."/>
        </authorList>
    </citation>
    <scope>NUCLEOTIDE SEQUENCE [LARGE SCALE GENOMIC DNA]</scope>
    <source>
        <strain evidence="4">S1194</strain>
    </source>
</reference>
<dbReference type="InterPro" id="IPR044048">
    <property type="entry name" value="Big_12"/>
</dbReference>
<name>A0A2U1SWW8_9MICO</name>
<dbReference type="Proteomes" id="UP000244978">
    <property type="component" value="Unassembled WGS sequence"/>
</dbReference>
<evidence type="ECO:0000313" key="4">
    <source>
        <dbReference type="Proteomes" id="UP000244978"/>
    </source>
</evidence>
<evidence type="ECO:0000259" key="2">
    <source>
        <dbReference type="Pfam" id="PF19078"/>
    </source>
</evidence>
<proteinExistence type="predicted"/>
<dbReference type="EMBL" id="QEEX01000002">
    <property type="protein sequence ID" value="PWB96124.1"/>
    <property type="molecule type" value="Genomic_DNA"/>
</dbReference>
<accession>A0A2U1SWW8</accession>
<feature type="domain" description="Bacterial Ig-like" evidence="2">
    <location>
        <begin position="200"/>
        <end position="294"/>
    </location>
</feature>